<gene>
    <name evidence="1" type="ORF">EHQ31_05165</name>
</gene>
<dbReference type="Proteomes" id="UP000297465">
    <property type="component" value="Unassembled WGS sequence"/>
</dbReference>
<protein>
    <recommendedName>
        <fullName evidence="3">Phage protein</fullName>
    </recommendedName>
</protein>
<name>A0ABY2LYA2_9LEPT</name>
<accession>A0ABY2LYA2</accession>
<dbReference type="EMBL" id="RQFO01000004">
    <property type="protein sequence ID" value="TGL06095.1"/>
    <property type="molecule type" value="Genomic_DNA"/>
</dbReference>
<proteinExistence type="predicted"/>
<evidence type="ECO:0000313" key="1">
    <source>
        <dbReference type="EMBL" id="TGL06095.1"/>
    </source>
</evidence>
<dbReference type="RefSeq" id="WP_135570179.1">
    <property type="nucleotide sequence ID" value="NZ_RQFN01000011.1"/>
</dbReference>
<sequence>MKRIIKLRAEVLRDCLWILTDEGTFEEPEYPYENAGLYLSDDLKEELENWRNWYEKGFDYEYPPDSIEFSEEEQQAFESKGIEIWKKLKKELDGEFEVQYKSMLNNKVYTEIEDYLKDFP</sequence>
<reference evidence="2" key="1">
    <citation type="journal article" date="2019" name="PLoS Negl. Trop. Dis.">
        <title>Revisiting the worldwide diversity of Leptospira species in the environment.</title>
        <authorList>
            <person name="Vincent A.T."/>
            <person name="Schiettekatte O."/>
            <person name="Bourhy P."/>
            <person name="Veyrier F.J."/>
            <person name="Picardeau M."/>
        </authorList>
    </citation>
    <scope>NUCLEOTIDE SEQUENCE [LARGE SCALE GENOMIC DNA]</scope>
    <source>
        <strain evidence="2">201800278</strain>
    </source>
</reference>
<evidence type="ECO:0000313" key="2">
    <source>
        <dbReference type="Proteomes" id="UP000297465"/>
    </source>
</evidence>
<organism evidence="1 2">
    <name type="scientific">Leptospira montravelensis</name>
    <dbReference type="NCBI Taxonomy" id="2484961"/>
    <lineage>
        <taxon>Bacteria</taxon>
        <taxon>Pseudomonadati</taxon>
        <taxon>Spirochaetota</taxon>
        <taxon>Spirochaetia</taxon>
        <taxon>Leptospirales</taxon>
        <taxon>Leptospiraceae</taxon>
        <taxon>Leptospira</taxon>
    </lineage>
</organism>
<keyword evidence="2" id="KW-1185">Reference proteome</keyword>
<comment type="caution">
    <text evidence="1">The sequence shown here is derived from an EMBL/GenBank/DDBJ whole genome shotgun (WGS) entry which is preliminary data.</text>
</comment>
<evidence type="ECO:0008006" key="3">
    <source>
        <dbReference type="Google" id="ProtNLM"/>
    </source>
</evidence>